<comment type="caution">
    <text evidence="1">The sequence shown here is derived from an EMBL/GenBank/DDBJ whole genome shotgun (WGS) entry which is preliminary data.</text>
</comment>
<evidence type="ECO:0000313" key="2">
    <source>
        <dbReference type="Proteomes" id="UP000759537"/>
    </source>
</evidence>
<dbReference type="Proteomes" id="UP000759537">
    <property type="component" value="Unassembled WGS sequence"/>
</dbReference>
<keyword evidence="2" id="KW-1185">Reference proteome</keyword>
<accession>A0A9P5MZS6</accession>
<reference evidence="1" key="2">
    <citation type="journal article" date="2020" name="Nat. Commun.">
        <title>Large-scale genome sequencing of mycorrhizal fungi provides insights into the early evolution of symbiotic traits.</title>
        <authorList>
            <person name="Miyauchi S."/>
            <person name="Kiss E."/>
            <person name="Kuo A."/>
            <person name="Drula E."/>
            <person name="Kohler A."/>
            <person name="Sanchez-Garcia M."/>
            <person name="Morin E."/>
            <person name="Andreopoulos B."/>
            <person name="Barry K.W."/>
            <person name="Bonito G."/>
            <person name="Buee M."/>
            <person name="Carver A."/>
            <person name="Chen C."/>
            <person name="Cichocki N."/>
            <person name="Clum A."/>
            <person name="Culley D."/>
            <person name="Crous P.W."/>
            <person name="Fauchery L."/>
            <person name="Girlanda M."/>
            <person name="Hayes R.D."/>
            <person name="Keri Z."/>
            <person name="LaButti K."/>
            <person name="Lipzen A."/>
            <person name="Lombard V."/>
            <person name="Magnuson J."/>
            <person name="Maillard F."/>
            <person name="Murat C."/>
            <person name="Nolan M."/>
            <person name="Ohm R.A."/>
            <person name="Pangilinan J."/>
            <person name="Pereira M.F."/>
            <person name="Perotto S."/>
            <person name="Peter M."/>
            <person name="Pfister S."/>
            <person name="Riley R."/>
            <person name="Sitrit Y."/>
            <person name="Stielow J.B."/>
            <person name="Szollosi G."/>
            <person name="Zifcakova L."/>
            <person name="Stursova M."/>
            <person name="Spatafora J.W."/>
            <person name="Tedersoo L."/>
            <person name="Vaario L.M."/>
            <person name="Yamada A."/>
            <person name="Yan M."/>
            <person name="Wang P."/>
            <person name="Xu J."/>
            <person name="Bruns T."/>
            <person name="Baldrian P."/>
            <person name="Vilgalys R."/>
            <person name="Dunand C."/>
            <person name="Henrissat B."/>
            <person name="Grigoriev I.V."/>
            <person name="Hibbett D."/>
            <person name="Nagy L.G."/>
            <person name="Martin F.M."/>
        </authorList>
    </citation>
    <scope>NUCLEOTIDE SEQUENCE</scope>
    <source>
        <strain evidence="1">Prilba</strain>
    </source>
</reference>
<sequence length="113" mass="12447">MGLDLRHGALRAFPALLFHCGPFMVTRGLPFFSSTLYCRVVSRTRACSTQSHSTDTERQRRYLCAQVSPRAQTQTLGGCVNENTIVNGKEDTVNAFGCDAASVPRTIMTWSTT</sequence>
<reference evidence="1" key="1">
    <citation type="submission" date="2019-10" db="EMBL/GenBank/DDBJ databases">
        <authorList>
            <consortium name="DOE Joint Genome Institute"/>
            <person name="Kuo A."/>
            <person name="Miyauchi S."/>
            <person name="Kiss E."/>
            <person name="Drula E."/>
            <person name="Kohler A."/>
            <person name="Sanchez-Garcia M."/>
            <person name="Andreopoulos B."/>
            <person name="Barry K.W."/>
            <person name="Bonito G."/>
            <person name="Buee M."/>
            <person name="Carver A."/>
            <person name="Chen C."/>
            <person name="Cichocki N."/>
            <person name="Clum A."/>
            <person name="Culley D."/>
            <person name="Crous P.W."/>
            <person name="Fauchery L."/>
            <person name="Girlanda M."/>
            <person name="Hayes R."/>
            <person name="Keri Z."/>
            <person name="LaButti K."/>
            <person name="Lipzen A."/>
            <person name="Lombard V."/>
            <person name="Magnuson J."/>
            <person name="Maillard F."/>
            <person name="Morin E."/>
            <person name="Murat C."/>
            <person name="Nolan M."/>
            <person name="Ohm R."/>
            <person name="Pangilinan J."/>
            <person name="Pereira M."/>
            <person name="Perotto S."/>
            <person name="Peter M."/>
            <person name="Riley R."/>
            <person name="Sitrit Y."/>
            <person name="Stielow B."/>
            <person name="Szollosi G."/>
            <person name="Zifcakova L."/>
            <person name="Stursova M."/>
            <person name="Spatafora J.W."/>
            <person name="Tedersoo L."/>
            <person name="Vaario L.-M."/>
            <person name="Yamada A."/>
            <person name="Yan M."/>
            <person name="Wang P."/>
            <person name="Xu J."/>
            <person name="Bruns T."/>
            <person name="Baldrian P."/>
            <person name="Vilgalys R."/>
            <person name="Henrissat B."/>
            <person name="Grigoriev I.V."/>
            <person name="Hibbett D."/>
            <person name="Nagy L.G."/>
            <person name="Martin F.M."/>
        </authorList>
    </citation>
    <scope>NUCLEOTIDE SEQUENCE</scope>
    <source>
        <strain evidence="1">Prilba</strain>
    </source>
</reference>
<name>A0A9P5MZS6_9AGAM</name>
<protein>
    <submittedName>
        <fullName evidence="1">Uncharacterized protein</fullName>
    </submittedName>
</protein>
<gene>
    <name evidence="1" type="ORF">DFH94DRAFT_647056</name>
</gene>
<evidence type="ECO:0000313" key="1">
    <source>
        <dbReference type="EMBL" id="KAF8482760.1"/>
    </source>
</evidence>
<proteinExistence type="predicted"/>
<organism evidence="1 2">
    <name type="scientific">Russula ochroleuca</name>
    <dbReference type="NCBI Taxonomy" id="152965"/>
    <lineage>
        <taxon>Eukaryota</taxon>
        <taxon>Fungi</taxon>
        <taxon>Dikarya</taxon>
        <taxon>Basidiomycota</taxon>
        <taxon>Agaricomycotina</taxon>
        <taxon>Agaricomycetes</taxon>
        <taxon>Russulales</taxon>
        <taxon>Russulaceae</taxon>
        <taxon>Russula</taxon>
    </lineage>
</organism>
<dbReference type="AlphaFoldDB" id="A0A9P5MZS6"/>
<dbReference type="EMBL" id="WHVB01000005">
    <property type="protein sequence ID" value="KAF8482760.1"/>
    <property type="molecule type" value="Genomic_DNA"/>
</dbReference>